<dbReference type="NCBIfam" id="TIGR04145">
    <property type="entry name" value="Firmicu_CTERM"/>
    <property type="match status" value="1"/>
</dbReference>
<keyword evidence="1" id="KW-0812">Transmembrane</keyword>
<dbReference type="SUPFAM" id="SSF49344">
    <property type="entry name" value="CBD9-like"/>
    <property type="match status" value="1"/>
</dbReference>
<evidence type="ECO:0000256" key="1">
    <source>
        <dbReference type="SAM" id="Phobius"/>
    </source>
</evidence>
<reference evidence="2 3" key="1">
    <citation type="journal article" date="2019" name="Syst. Appl. Microbiol.">
        <title>Polyphasic characterization of two novel Lactobacillus spp. isolated from blown salami packages: Description of Lactobacillus halodurans sp. nov. and Lactobacillus salsicarnum sp. nov.</title>
        <authorList>
            <person name="Schuster J.A."/>
            <person name="Klingl A."/>
            <person name="Vogel R.F."/>
            <person name="Ehrmann M.A."/>
        </authorList>
    </citation>
    <scope>NUCLEOTIDE SEQUENCE [LARGE SCALE GENOMIC DNA]</scope>
    <source>
        <strain evidence="2 3">TMW 1.1920</strain>
    </source>
</reference>
<sequence length="248" mass="27057">MKFKGFFVFISTIICLFLGIIFTGSITQAATVDSSQLPVDNNEKSDLGIKIDGNFDDWKDKTKHAMTIKGDDDNIKYVSFLTDGKNIYLYVLMNPKLSGGYTNFQPDGYTLTVGDKVFYISFNNHQTVTLNLNQKKAVSMNIYASDDLNVNLNNNAYVSRQTINQKNGDGSDYKGTGYVFEASIPLDKLKGVSDTSGQTIKLANNNLWTGSLEASGGSTGPIVLASVGFTIAIISVLKITGFGFKKRG</sequence>
<keyword evidence="3" id="KW-1185">Reference proteome</keyword>
<gene>
    <name evidence="2" type="ORF">FHL05_01670</name>
</gene>
<dbReference type="InterPro" id="IPR026409">
    <property type="entry name" value="Firmicu_CTERM"/>
</dbReference>
<feature type="transmembrane region" description="Helical" evidence="1">
    <location>
        <begin position="222"/>
        <end position="244"/>
    </location>
</feature>
<dbReference type="RefSeq" id="WP_153521889.1">
    <property type="nucleotide sequence ID" value="NZ_VDFO01000004.1"/>
</dbReference>
<dbReference type="Proteomes" id="UP000371423">
    <property type="component" value="Unassembled WGS sequence"/>
</dbReference>
<protein>
    <submittedName>
        <fullName evidence="2">Firmicu-CTERM sorting domain-containing protein</fullName>
    </submittedName>
</protein>
<evidence type="ECO:0000313" key="2">
    <source>
        <dbReference type="EMBL" id="MQS96599.1"/>
    </source>
</evidence>
<accession>A0A5P0ZU87</accession>
<dbReference type="OrthoDB" id="2067260at2"/>
<evidence type="ECO:0000313" key="3">
    <source>
        <dbReference type="Proteomes" id="UP000371423"/>
    </source>
</evidence>
<name>A0A5P0ZU87_9LACO</name>
<keyword evidence="1" id="KW-1133">Transmembrane helix</keyword>
<proteinExistence type="predicted"/>
<organism evidence="2 3">
    <name type="scientific">Companilactobacillus halodurans</name>
    <dbReference type="NCBI Taxonomy" id="2584183"/>
    <lineage>
        <taxon>Bacteria</taxon>
        <taxon>Bacillati</taxon>
        <taxon>Bacillota</taxon>
        <taxon>Bacilli</taxon>
        <taxon>Lactobacillales</taxon>
        <taxon>Lactobacillaceae</taxon>
        <taxon>Companilactobacillus</taxon>
    </lineage>
</organism>
<dbReference type="EMBL" id="VDFO01000004">
    <property type="protein sequence ID" value="MQS96599.1"/>
    <property type="molecule type" value="Genomic_DNA"/>
</dbReference>
<dbReference type="Gene3D" id="2.60.40.1190">
    <property type="match status" value="1"/>
</dbReference>
<keyword evidence="1" id="KW-0472">Membrane</keyword>
<dbReference type="AlphaFoldDB" id="A0A5P0ZU87"/>
<comment type="caution">
    <text evidence="2">The sequence shown here is derived from an EMBL/GenBank/DDBJ whole genome shotgun (WGS) entry which is preliminary data.</text>
</comment>